<dbReference type="PROSITE" id="PS50977">
    <property type="entry name" value="HTH_TETR_2"/>
    <property type="match status" value="1"/>
</dbReference>
<dbReference type="Pfam" id="PF17920">
    <property type="entry name" value="TetR_C_16"/>
    <property type="match status" value="1"/>
</dbReference>
<dbReference type="PANTHER" id="PTHR30055:SF235">
    <property type="entry name" value="TRANSCRIPTIONAL REGULATORY PROTEIN"/>
    <property type="match status" value="1"/>
</dbReference>
<dbReference type="Proteomes" id="UP000285376">
    <property type="component" value="Unassembled WGS sequence"/>
</dbReference>
<sequence>MLSHSSECGVRMGDNAKVVNSRRGRPPGRSDARERVIEAAKTVFMEVGYARASLRMIAQLAGVSHSLVNYHFGSKQGLFGEVMSLTLTPSQVLGEALRQRPGETPAMLARRFVGTVVTVWDDAHLSDPFVAMLREAMAEESTRSNVAEFMEREVLAVVATRIGGPDATVRAAGVGMCIAGLVMGRYLLRVGPLVALSKEEIVRVLAPTVAVHLR</sequence>
<dbReference type="InterPro" id="IPR001647">
    <property type="entry name" value="HTH_TetR"/>
</dbReference>
<evidence type="ECO:0000313" key="5">
    <source>
        <dbReference type="EMBL" id="RHW45510.1"/>
    </source>
</evidence>
<dbReference type="InterPro" id="IPR009057">
    <property type="entry name" value="Homeodomain-like_sf"/>
</dbReference>
<gene>
    <name evidence="5" type="ORF">D1832_08970</name>
</gene>
<name>A0A417Z4U8_9MICO</name>
<comment type="caution">
    <text evidence="5">The sequence shown here is derived from an EMBL/GenBank/DDBJ whole genome shotgun (WGS) entry which is preliminary data.</text>
</comment>
<dbReference type="GO" id="GO:0000976">
    <property type="term" value="F:transcription cis-regulatory region binding"/>
    <property type="evidence" value="ECO:0007669"/>
    <property type="project" value="TreeGrafter"/>
</dbReference>
<dbReference type="SUPFAM" id="SSF46689">
    <property type="entry name" value="Homeodomain-like"/>
    <property type="match status" value="1"/>
</dbReference>
<reference evidence="5 6" key="1">
    <citation type="submission" date="2018-08" db="EMBL/GenBank/DDBJ databases">
        <title>Whole genome sequence analysis of Dermacoccus abyssi bacteria isolated from Deep Mariana trench Micromonospora spp reveals genes involved in the environmental adaptation and production of secondary metabolites.</title>
        <authorList>
            <person name="Abdel-Mageed W.M."/>
            <person name="Lehri B."/>
            <person name="Nouioui I."/>
            <person name="Goodfellow I."/>
            <person name="Jaspars M."/>
            <person name="Karlyshev A."/>
        </authorList>
    </citation>
    <scope>NUCLEOTIDE SEQUENCE [LARGE SCALE GENOMIC DNA]</scope>
    <source>
        <strain evidence="5 6">MT1.1</strain>
    </source>
</reference>
<dbReference type="SUPFAM" id="SSF48498">
    <property type="entry name" value="Tetracyclin repressor-like, C-terminal domain"/>
    <property type="match status" value="1"/>
</dbReference>
<feature type="DNA-binding region" description="H-T-H motif" evidence="2">
    <location>
        <begin position="53"/>
        <end position="72"/>
    </location>
</feature>
<evidence type="ECO:0000256" key="2">
    <source>
        <dbReference type="PROSITE-ProRule" id="PRU00335"/>
    </source>
</evidence>
<dbReference type="InterPro" id="IPR050109">
    <property type="entry name" value="HTH-type_TetR-like_transc_reg"/>
</dbReference>
<protein>
    <submittedName>
        <fullName evidence="5">TetR/AcrR family transcriptional regulator</fullName>
    </submittedName>
</protein>
<evidence type="ECO:0000313" key="6">
    <source>
        <dbReference type="Proteomes" id="UP000285376"/>
    </source>
</evidence>
<feature type="region of interest" description="Disordered" evidence="3">
    <location>
        <begin position="1"/>
        <end position="32"/>
    </location>
</feature>
<dbReference type="PANTHER" id="PTHR30055">
    <property type="entry name" value="HTH-TYPE TRANSCRIPTIONAL REGULATOR RUTR"/>
    <property type="match status" value="1"/>
</dbReference>
<dbReference type="InterPro" id="IPR041678">
    <property type="entry name" value="TetR_C_16"/>
</dbReference>
<dbReference type="Gene3D" id="1.10.10.60">
    <property type="entry name" value="Homeodomain-like"/>
    <property type="match status" value="1"/>
</dbReference>
<evidence type="ECO:0000259" key="4">
    <source>
        <dbReference type="PROSITE" id="PS50977"/>
    </source>
</evidence>
<dbReference type="GO" id="GO:0003700">
    <property type="term" value="F:DNA-binding transcription factor activity"/>
    <property type="evidence" value="ECO:0007669"/>
    <property type="project" value="TreeGrafter"/>
</dbReference>
<keyword evidence="1 2" id="KW-0238">DNA-binding</keyword>
<evidence type="ECO:0000256" key="3">
    <source>
        <dbReference type="SAM" id="MobiDB-lite"/>
    </source>
</evidence>
<organism evidence="5 6">
    <name type="scientific">Dermacoccus abyssi</name>
    <dbReference type="NCBI Taxonomy" id="322596"/>
    <lineage>
        <taxon>Bacteria</taxon>
        <taxon>Bacillati</taxon>
        <taxon>Actinomycetota</taxon>
        <taxon>Actinomycetes</taxon>
        <taxon>Micrococcales</taxon>
        <taxon>Dermacoccaceae</taxon>
        <taxon>Dermacoccus</taxon>
    </lineage>
</organism>
<proteinExistence type="predicted"/>
<evidence type="ECO:0000256" key="1">
    <source>
        <dbReference type="ARBA" id="ARBA00023125"/>
    </source>
</evidence>
<dbReference type="Pfam" id="PF00440">
    <property type="entry name" value="TetR_N"/>
    <property type="match status" value="1"/>
</dbReference>
<dbReference type="InterPro" id="IPR036271">
    <property type="entry name" value="Tet_transcr_reg_TetR-rel_C_sf"/>
</dbReference>
<feature type="domain" description="HTH tetR-type" evidence="4">
    <location>
        <begin position="30"/>
        <end position="90"/>
    </location>
</feature>
<dbReference type="EMBL" id="QWLM01000009">
    <property type="protein sequence ID" value="RHW45510.1"/>
    <property type="molecule type" value="Genomic_DNA"/>
</dbReference>
<accession>A0A417Z4U8</accession>
<dbReference type="Gene3D" id="1.10.357.10">
    <property type="entry name" value="Tetracycline Repressor, domain 2"/>
    <property type="match status" value="1"/>
</dbReference>
<dbReference type="AlphaFoldDB" id="A0A417Z4U8"/>
<dbReference type="PRINTS" id="PR00455">
    <property type="entry name" value="HTHTETR"/>
</dbReference>